<feature type="transmembrane region" description="Helical" evidence="1">
    <location>
        <begin position="119"/>
        <end position="137"/>
    </location>
</feature>
<dbReference type="InterPro" id="IPR021737">
    <property type="entry name" value="Phage_phiKZ_Orf197"/>
</dbReference>
<accession>A0A4R6RJE7</accession>
<reference evidence="2 3" key="1">
    <citation type="submission" date="2019-03" db="EMBL/GenBank/DDBJ databases">
        <title>Genomic Encyclopedia of Type Strains, Phase IV (KMG-IV): sequencing the most valuable type-strain genomes for metagenomic binning, comparative biology and taxonomic classification.</title>
        <authorList>
            <person name="Goeker M."/>
        </authorList>
    </citation>
    <scope>NUCLEOTIDE SEQUENCE [LARGE SCALE GENOMIC DNA]</scope>
    <source>
        <strain evidence="2 3">DSM 102969</strain>
    </source>
</reference>
<evidence type="ECO:0000256" key="1">
    <source>
        <dbReference type="SAM" id="Phobius"/>
    </source>
</evidence>
<evidence type="ECO:0000313" key="3">
    <source>
        <dbReference type="Proteomes" id="UP000294547"/>
    </source>
</evidence>
<sequence>MLPAAVPPTMTWLAGVMALFTLKHVVADFLLQTGWMATGKERADGWAAPLAVHAGIHGLFTLAITLVLAPTLAWLAAVDFVVHFAIDRAKSVLGRTLAVAPNSQEFWWLIGLDQMLHQLTHLAFALAVAASAAGAAVA</sequence>
<proteinExistence type="predicted"/>
<gene>
    <name evidence="2" type="ORF">EDD54_0469</name>
</gene>
<protein>
    <submittedName>
        <fullName evidence="2">Uncharacterized protein DUF3307</fullName>
    </submittedName>
</protein>
<dbReference type="RefSeq" id="WP_126536941.1">
    <property type="nucleotide sequence ID" value="NZ_BSPM01000008.1"/>
</dbReference>
<evidence type="ECO:0000313" key="2">
    <source>
        <dbReference type="EMBL" id="TDP86590.1"/>
    </source>
</evidence>
<comment type="caution">
    <text evidence="2">The sequence shown here is derived from an EMBL/GenBank/DDBJ whole genome shotgun (WGS) entry which is preliminary data.</text>
</comment>
<name>A0A4R6RJE7_9HYPH</name>
<feature type="transmembrane region" description="Helical" evidence="1">
    <location>
        <begin position="59"/>
        <end position="86"/>
    </location>
</feature>
<keyword evidence="1" id="KW-1133">Transmembrane helix</keyword>
<keyword evidence="1" id="KW-0472">Membrane</keyword>
<dbReference type="EMBL" id="SNXY01000006">
    <property type="protein sequence ID" value="TDP86590.1"/>
    <property type="molecule type" value="Genomic_DNA"/>
</dbReference>
<dbReference type="Pfam" id="PF11750">
    <property type="entry name" value="DUF3307"/>
    <property type="match status" value="1"/>
</dbReference>
<organism evidence="2 3">
    <name type="scientific">Oharaeibacter diazotrophicus</name>
    <dbReference type="NCBI Taxonomy" id="1920512"/>
    <lineage>
        <taxon>Bacteria</taxon>
        <taxon>Pseudomonadati</taxon>
        <taxon>Pseudomonadota</taxon>
        <taxon>Alphaproteobacteria</taxon>
        <taxon>Hyphomicrobiales</taxon>
        <taxon>Pleomorphomonadaceae</taxon>
        <taxon>Oharaeibacter</taxon>
    </lineage>
</organism>
<dbReference type="AlphaFoldDB" id="A0A4R6RJE7"/>
<dbReference type="OrthoDB" id="558011at2"/>
<keyword evidence="1" id="KW-0812">Transmembrane</keyword>
<keyword evidence="3" id="KW-1185">Reference proteome</keyword>
<dbReference type="Proteomes" id="UP000294547">
    <property type="component" value="Unassembled WGS sequence"/>
</dbReference>